<proteinExistence type="predicted"/>
<protein>
    <submittedName>
        <fullName evidence="1">Uncharacterized protein</fullName>
    </submittedName>
</protein>
<sequence length="62" mass="7488">MNCCMFFSLNRLRFKENMQWDRGQPASRHPRRLLRSWKPGSTALCVAFRSTVRRPAKCRQFR</sequence>
<accession>A0A2A6LVY0</accession>
<dbReference type="EMBL" id="NWTC01000014">
    <property type="protein sequence ID" value="PDT46362.1"/>
    <property type="molecule type" value="Genomic_DNA"/>
</dbReference>
<dbReference type="Proteomes" id="UP000220353">
    <property type="component" value="Unassembled WGS sequence"/>
</dbReference>
<evidence type="ECO:0000313" key="2">
    <source>
        <dbReference type="Proteomes" id="UP000220353"/>
    </source>
</evidence>
<comment type="caution">
    <text evidence="1">The sequence shown here is derived from an EMBL/GenBank/DDBJ whole genome shotgun (WGS) entry which is preliminary data.</text>
</comment>
<evidence type="ECO:0000313" key="1">
    <source>
        <dbReference type="EMBL" id="PDT46362.1"/>
    </source>
</evidence>
<organism evidence="1 2">
    <name type="scientific">Rhizobium fredii</name>
    <name type="common">Sinorhizobium fredii</name>
    <dbReference type="NCBI Taxonomy" id="380"/>
    <lineage>
        <taxon>Bacteria</taxon>
        <taxon>Pseudomonadati</taxon>
        <taxon>Pseudomonadota</taxon>
        <taxon>Alphaproteobacteria</taxon>
        <taxon>Hyphomicrobiales</taxon>
        <taxon>Rhizobiaceae</taxon>
        <taxon>Sinorhizobium/Ensifer group</taxon>
        <taxon>Sinorhizobium</taxon>
    </lineage>
</organism>
<name>A0A2A6LVY0_RHIFR</name>
<dbReference type="AlphaFoldDB" id="A0A2A6LVY0"/>
<reference evidence="1 2" key="1">
    <citation type="submission" date="2017-09" db="EMBL/GenBank/DDBJ databases">
        <title>Comparative genomics of rhizobia isolated from Phaseolus vulgaris in China.</title>
        <authorList>
            <person name="Tong W."/>
        </authorList>
    </citation>
    <scope>NUCLEOTIDE SEQUENCE [LARGE SCALE GENOMIC DNA]</scope>
    <source>
        <strain evidence="1 2">PCH1</strain>
    </source>
</reference>
<gene>
    <name evidence="1" type="ORF">CO661_19000</name>
</gene>